<dbReference type="Gene3D" id="3.80.10.10">
    <property type="entry name" value="Ribonuclease Inhibitor"/>
    <property type="match status" value="1"/>
</dbReference>
<keyword evidence="2" id="KW-0433">Leucine-rich repeat</keyword>
<evidence type="ECO:0000313" key="11">
    <source>
        <dbReference type="Ensembl" id="ENSPNAP00000070988.1"/>
    </source>
</evidence>
<evidence type="ECO:0000256" key="3">
    <source>
        <dbReference type="ARBA" id="ARBA00022692"/>
    </source>
</evidence>
<dbReference type="PANTHER" id="PTHR24365:SF541">
    <property type="entry name" value="PROTEIN TOLL-RELATED"/>
    <property type="match status" value="1"/>
</dbReference>
<dbReference type="GO" id="GO:0038023">
    <property type="term" value="F:signaling receptor activity"/>
    <property type="evidence" value="ECO:0007669"/>
    <property type="project" value="TreeGrafter"/>
</dbReference>
<accession>A0AAR2L316</accession>
<keyword evidence="6 9" id="KW-1133">Transmembrane helix</keyword>
<comment type="subcellular location">
    <subcellularLocation>
        <location evidence="1">Membrane</location>
        <topology evidence="1">Single-pass membrane protein</topology>
    </subcellularLocation>
</comment>
<keyword evidence="4 10" id="KW-0732">Signal</keyword>
<dbReference type="Proteomes" id="UP001501920">
    <property type="component" value="Chromosome 21"/>
</dbReference>
<dbReference type="GeneTree" id="ENSGT00940000154360"/>
<dbReference type="Pfam" id="PF13855">
    <property type="entry name" value="LRR_8"/>
    <property type="match status" value="1"/>
</dbReference>
<keyword evidence="8" id="KW-0325">Glycoprotein</keyword>
<dbReference type="SMART" id="SM00369">
    <property type="entry name" value="LRR_TYP"/>
    <property type="match status" value="3"/>
</dbReference>
<dbReference type="GO" id="GO:0005886">
    <property type="term" value="C:plasma membrane"/>
    <property type="evidence" value="ECO:0007669"/>
    <property type="project" value="TreeGrafter"/>
</dbReference>
<dbReference type="Ensembl" id="ENSPNAT00000082373.1">
    <property type="protein sequence ID" value="ENSPNAP00000070988.1"/>
    <property type="gene ID" value="ENSPNAG00000009483.2"/>
</dbReference>
<proteinExistence type="predicted"/>
<reference evidence="11 12" key="1">
    <citation type="submission" date="2020-10" db="EMBL/GenBank/DDBJ databases">
        <title>Pygocentrus nattereri (red-bellied piranha) genome, fPygNat1, primary haplotype.</title>
        <authorList>
            <person name="Myers G."/>
            <person name="Meyer A."/>
            <person name="Karagic N."/>
            <person name="Pippel M."/>
            <person name="Winkler S."/>
            <person name="Tracey A."/>
            <person name="Wood J."/>
            <person name="Formenti G."/>
            <person name="Howe K."/>
            <person name="Fedrigo O."/>
            <person name="Jarvis E.D."/>
        </authorList>
    </citation>
    <scope>NUCLEOTIDE SEQUENCE [LARGE SCALE GENOMIC DNA]</scope>
</reference>
<reference evidence="11" key="3">
    <citation type="submission" date="2025-09" db="UniProtKB">
        <authorList>
            <consortium name="Ensembl"/>
        </authorList>
    </citation>
    <scope>IDENTIFICATION</scope>
</reference>
<evidence type="ECO:0000313" key="12">
    <source>
        <dbReference type="Proteomes" id="UP001501920"/>
    </source>
</evidence>
<keyword evidence="3 9" id="KW-0812">Transmembrane</keyword>
<keyword evidence="5" id="KW-0677">Repeat</keyword>
<dbReference type="InterPro" id="IPR032675">
    <property type="entry name" value="LRR_dom_sf"/>
</dbReference>
<evidence type="ECO:0000256" key="8">
    <source>
        <dbReference type="ARBA" id="ARBA00023180"/>
    </source>
</evidence>
<evidence type="ECO:0000256" key="9">
    <source>
        <dbReference type="SAM" id="Phobius"/>
    </source>
</evidence>
<feature type="transmembrane region" description="Helical" evidence="9">
    <location>
        <begin position="218"/>
        <end position="237"/>
    </location>
</feature>
<keyword evidence="7 9" id="KW-0472">Membrane</keyword>
<dbReference type="PROSITE" id="PS51450">
    <property type="entry name" value="LRR"/>
    <property type="match status" value="1"/>
</dbReference>
<dbReference type="InterPro" id="IPR001611">
    <property type="entry name" value="Leu-rich_rpt"/>
</dbReference>
<evidence type="ECO:0000256" key="4">
    <source>
        <dbReference type="ARBA" id="ARBA00022729"/>
    </source>
</evidence>
<feature type="signal peptide" evidence="10">
    <location>
        <begin position="1"/>
        <end position="32"/>
    </location>
</feature>
<dbReference type="GO" id="GO:0007165">
    <property type="term" value="P:signal transduction"/>
    <property type="evidence" value="ECO:0007669"/>
    <property type="project" value="TreeGrafter"/>
</dbReference>
<evidence type="ECO:0000256" key="6">
    <source>
        <dbReference type="ARBA" id="ARBA00022989"/>
    </source>
</evidence>
<evidence type="ECO:0008006" key="13">
    <source>
        <dbReference type="Google" id="ProtNLM"/>
    </source>
</evidence>
<sequence length="250" mass="28042">MSTDLRADNECVGAICWLCALLSASLWVQVCAGCPEGCKCAWESKTVLCVSAGLLEVPRDLPLETVSLHLDHNFINSIPEDAFQDLLHLQALHLSHNKIDSLASGALRHLSTELRLLDLSYNQLRYARQEEFGVTRAKTRLYHNPWHCDCSLQQLIESLNLEPETVHEIVCKSSARGTNEGSRWEEAGPVTGHVGQPLVKLLDSGVNFCSLQRRTIDVAMLIIMFVWFFMVIGYVVYYMPMGKLCLWGGH</sequence>
<organism evidence="11 12">
    <name type="scientific">Pygocentrus nattereri</name>
    <name type="common">Red-bellied piranha</name>
    <dbReference type="NCBI Taxonomy" id="42514"/>
    <lineage>
        <taxon>Eukaryota</taxon>
        <taxon>Metazoa</taxon>
        <taxon>Chordata</taxon>
        <taxon>Craniata</taxon>
        <taxon>Vertebrata</taxon>
        <taxon>Euteleostomi</taxon>
        <taxon>Actinopterygii</taxon>
        <taxon>Neopterygii</taxon>
        <taxon>Teleostei</taxon>
        <taxon>Ostariophysi</taxon>
        <taxon>Characiformes</taxon>
        <taxon>Characoidei</taxon>
        <taxon>Pygocentrus</taxon>
    </lineage>
</organism>
<evidence type="ECO:0000256" key="7">
    <source>
        <dbReference type="ARBA" id="ARBA00023136"/>
    </source>
</evidence>
<dbReference type="AlphaFoldDB" id="A0AAR2L316"/>
<keyword evidence="12" id="KW-1185">Reference proteome</keyword>
<evidence type="ECO:0000256" key="2">
    <source>
        <dbReference type="ARBA" id="ARBA00022614"/>
    </source>
</evidence>
<feature type="chain" id="PRO_5043378096" description="LRRNT domain-containing protein" evidence="10">
    <location>
        <begin position="33"/>
        <end position="250"/>
    </location>
</feature>
<evidence type="ECO:0000256" key="10">
    <source>
        <dbReference type="SAM" id="SignalP"/>
    </source>
</evidence>
<evidence type="ECO:0000256" key="1">
    <source>
        <dbReference type="ARBA" id="ARBA00004167"/>
    </source>
</evidence>
<reference evidence="11" key="2">
    <citation type="submission" date="2025-08" db="UniProtKB">
        <authorList>
            <consortium name="Ensembl"/>
        </authorList>
    </citation>
    <scope>IDENTIFICATION</scope>
</reference>
<dbReference type="InterPro" id="IPR003591">
    <property type="entry name" value="Leu-rich_rpt_typical-subtyp"/>
</dbReference>
<name>A0AAR2L316_PYGNA</name>
<dbReference type="PANTHER" id="PTHR24365">
    <property type="entry name" value="TOLL-LIKE RECEPTOR"/>
    <property type="match status" value="1"/>
</dbReference>
<dbReference type="SUPFAM" id="SSF52058">
    <property type="entry name" value="L domain-like"/>
    <property type="match status" value="1"/>
</dbReference>
<evidence type="ECO:0000256" key="5">
    <source>
        <dbReference type="ARBA" id="ARBA00022737"/>
    </source>
</evidence>
<protein>
    <recommendedName>
        <fullName evidence="13">LRRNT domain-containing protein</fullName>
    </recommendedName>
</protein>